<dbReference type="InterPro" id="IPR012338">
    <property type="entry name" value="Beta-lactam/transpept-like"/>
</dbReference>
<organism evidence="7 8">
    <name type="scientific">Brachybacterium alimentarium</name>
    <dbReference type="NCBI Taxonomy" id="47845"/>
    <lineage>
        <taxon>Bacteria</taxon>
        <taxon>Bacillati</taxon>
        <taxon>Actinomycetota</taxon>
        <taxon>Actinomycetes</taxon>
        <taxon>Micrococcales</taxon>
        <taxon>Dermabacteraceae</taxon>
        <taxon>Brachybacterium</taxon>
    </lineage>
</organism>
<evidence type="ECO:0000256" key="3">
    <source>
        <dbReference type="ARBA" id="ARBA00023136"/>
    </source>
</evidence>
<keyword evidence="4" id="KW-1133">Transmembrane helix</keyword>
<evidence type="ECO:0000313" key="8">
    <source>
        <dbReference type="Proteomes" id="UP000218598"/>
    </source>
</evidence>
<dbReference type="Proteomes" id="UP000218598">
    <property type="component" value="Unassembled WGS sequence"/>
</dbReference>
<dbReference type="InterPro" id="IPR001460">
    <property type="entry name" value="PCN-bd_Tpept"/>
</dbReference>
<sequence>MLRVPRARVGAPAVRHRLLICMIMVGVLLLSGRLIWVQGLDASARAQEAVAQRTVTRDIPALRGDILDRNSTTMAHSVERYDLWVNQLQVDQYRKGSKDAEVTGIDAAAQELAPVLGLSVSDTEKALTGDRGFVYLQKNVEPKVRDAALALKIPGIGADRVADRIYPAGSVGGNILGFVGADGSALAGTELSFDDELSGTDGETSYERGAGGQIIPTGKQQTTPAVDGSDLVLTVDRDLQWKAQQIVAGAVDKWGAEGGSAVVLKPSTGEVLAMAEYPSYDPNEIKQDGSEFLGNRSISNVFEPGSTGKLFTMATALEEGTATPESEYEIPYEMYFDGERIKDSHHHPDQKLTLAGVLKNSSNVGTVQVSEQLSPEVRYDYLRAFGLGEPTGVQLPAESAGVVHPAEDWTGRTRYTTAFGQGYSVNALQMVSAVGTFANDGVRVQPSLISGVKGSDGTLRPLGQPESTRVVSSETAATMRALMDNDVDEDSSAAVTGYATAGKTGTAQAAEGGKETYTASFIGFAPADDPDLVVGVFVYGLDTFISGSRAAAPAFSELTTFALQNQGIAPTGVAGRELENEW</sequence>
<accession>A0A2A3YHU6</accession>
<dbReference type="GO" id="GO:0008658">
    <property type="term" value="F:penicillin binding"/>
    <property type="evidence" value="ECO:0007669"/>
    <property type="project" value="InterPro"/>
</dbReference>
<keyword evidence="3 4" id="KW-0472">Membrane</keyword>
<feature type="domain" description="Penicillin-binding protein dimerisation" evidence="6">
    <location>
        <begin position="59"/>
        <end position="217"/>
    </location>
</feature>
<reference evidence="7 8" key="1">
    <citation type="journal article" date="2017" name="Elife">
        <title>Extensive horizontal gene transfer in cheese-associated bacteria.</title>
        <authorList>
            <person name="Bonham K.S."/>
            <person name="Wolfe B.E."/>
            <person name="Dutton R.J."/>
        </authorList>
    </citation>
    <scope>NUCLEOTIDE SEQUENCE [LARGE SCALE GENOMIC DNA]</scope>
    <source>
        <strain evidence="7 8">341_9</strain>
    </source>
</reference>
<feature type="transmembrane region" description="Helical" evidence="4">
    <location>
        <begin position="18"/>
        <end position="36"/>
    </location>
</feature>
<dbReference type="Pfam" id="PF00905">
    <property type="entry name" value="Transpeptidase"/>
    <property type="match status" value="1"/>
</dbReference>
<keyword evidence="7" id="KW-0131">Cell cycle</keyword>
<dbReference type="GO" id="GO:0005886">
    <property type="term" value="C:plasma membrane"/>
    <property type="evidence" value="ECO:0007669"/>
    <property type="project" value="TreeGrafter"/>
</dbReference>
<dbReference type="OrthoDB" id="9789078at2"/>
<dbReference type="Gene3D" id="3.40.710.10">
    <property type="entry name" value="DD-peptidase/beta-lactamase superfamily"/>
    <property type="match status" value="1"/>
</dbReference>
<evidence type="ECO:0000259" key="6">
    <source>
        <dbReference type="Pfam" id="PF03717"/>
    </source>
</evidence>
<dbReference type="PANTHER" id="PTHR30627:SF1">
    <property type="entry name" value="PEPTIDOGLYCAN D,D-TRANSPEPTIDASE FTSI"/>
    <property type="match status" value="1"/>
</dbReference>
<evidence type="ECO:0000259" key="5">
    <source>
        <dbReference type="Pfam" id="PF00905"/>
    </source>
</evidence>
<dbReference type="Gene3D" id="3.30.450.330">
    <property type="match status" value="1"/>
</dbReference>
<dbReference type="PANTHER" id="PTHR30627">
    <property type="entry name" value="PEPTIDOGLYCAN D,D-TRANSPEPTIDASE"/>
    <property type="match status" value="1"/>
</dbReference>
<evidence type="ECO:0000256" key="1">
    <source>
        <dbReference type="ARBA" id="ARBA00004370"/>
    </source>
</evidence>
<comment type="subcellular location">
    <subcellularLocation>
        <location evidence="1">Membrane</location>
    </subcellularLocation>
</comment>
<dbReference type="GO" id="GO:0051301">
    <property type="term" value="P:cell division"/>
    <property type="evidence" value="ECO:0007669"/>
    <property type="project" value="UniProtKB-KW"/>
</dbReference>
<evidence type="ECO:0000256" key="4">
    <source>
        <dbReference type="SAM" id="Phobius"/>
    </source>
</evidence>
<evidence type="ECO:0000313" key="7">
    <source>
        <dbReference type="EMBL" id="PCC38848.1"/>
    </source>
</evidence>
<dbReference type="Gene3D" id="3.90.1310.10">
    <property type="entry name" value="Penicillin-binding protein 2a (Domain 2)"/>
    <property type="match status" value="1"/>
</dbReference>
<evidence type="ECO:0000256" key="2">
    <source>
        <dbReference type="ARBA" id="ARBA00007171"/>
    </source>
</evidence>
<dbReference type="EMBL" id="NRGR01000020">
    <property type="protein sequence ID" value="PCC38848.1"/>
    <property type="molecule type" value="Genomic_DNA"/>
</dbReference>
<name>A0A2A3YHU6_9MICO</name>
<dbReference type="SUPFAM" id="SSF56519">
    <property type="entry name" value="Penicillin binding protein dimerisation domain"/>
    <property type="match status" value="1"/>
</dbReference>
<keyword evidence="8" id="KW-1185">Reference proteome</keyword>
<dbReference type="InterPro" id="IPR005311">
    <property type="entry name" value="PBP_dimer"/>
</dbReference>
<keyword evidence="4" id="KW-0812">Transmembrane</keyword>
<comment type="caution">
    <text evidence="7">The sequence shown here is derived from an EMBL/GenBank/DDBJ whole genome shotgun (WGS) entry which is preliminary data.</text>
</comment>
<dbReference type="InterPro" id="IPR036138">
    <property type="entry name" value="PBP_dimer_sf"/>
</dbReference>
<comment type="similarity">
    <text evidence="2">Belongs to the transpeptidase family.</text>
</comment>
<dbReference type="InterPro" id="IPR050515">
    <property type="entry name" value="Beta-lactam/transpept"/>
</dbReference>
<proteinExistence type="inferred from homology"/>
<dbReference type="Pfam" id="PF03717">
    <property type="entry name" value="PBP_dimer"/>
    <property type="match status" value="1"/>
</dbReference>
<keyword evidence="7" id="KW-0132">Cell division</keyword>
<dbReference type="GO" id="GO:0071555">
    <property type="term" value="P:cell wall organization"/>
    <property type="evidence" value="ECO:0007669"/>
    <property type="project" value="TreeGrafter"/>
</dbReference>
<protein>
    <submittedName>
        <fullName evidence="7">Cell division protein FtsI</fullName>
    </submittedName>
</protein>
<gene>
    <name evidence="7" type="ORF">CIK66_12325</name>
</gene>
<dbReference type="AlphaFoldDB" id="A0A2A3YHU6"/>
<dbReference type="SUPFAM" id="SSF56601">
    <property type="entry name" value="beta-lactamase/transpeptidase-like"/>
    <property type="match status" value="1"/>
</dbReference>
<feature type="domain" description="Penicillin-binding protein transpeptidase" evidence="5">
    <location>
        <begin position="259"/>
        <end position="557"/>
    </location>
</feature>